<keyword evidence="3" id="KW-1185">Reference proteome</keyword>
<dbReference type="Gene3D" id="3.40.50.2300">
    <property type="match status" value="2"/>
</dbReference>
<sequence length="326" mass="34466">MLKKVFILILSTALLSTTFIACSQTASSNKVIKIGISQLVEHPALDSAREGFIEALKEAGYEDGKNIKIDFQNAQNDITNAQTIARKFVDEKVDMILAIATSAAQAAANVTKDIPILITAVTDPVSAGLAESLEKPGGNVTGTTDMNPVAEQIKLIKDLVPNAKKVGILYNAGEINSKVQVDIAKQAAAEYGLTIIEATVSNSNEVSQATQSLMGRVDAIYVPTDNTIVSSIGAVIKVANDHKIPVIGSERGQVEAGAIATKGIDYKELGKQTGRIAVEIIKGKKPQDIPIEGAKVVTLIINQKAAETIGLTIPKDILDNADEVIK</sequence>
<dbReference type="PROSITE" id="PS51257">
    <property type="entry name" value="PROKAR_LIPOPROTEIN"/>
    <property type="match status" value="1"/>
</dbReference>
<dbReference type="STRING" id="937334.SAMN05444406_101179"/>
<reference evidence="2 3" key="1">
    <citation type="submission" date="2016-10" db="EMBL/GenBank/DDBJ databases">
        <authorList>
            <person name="de Groot N.N."/>
        </authorList>
    </citation>
    <scope>NUCLEOTIDE SEQUENCE [LARGE SCALE GENOMIC DNA]</scope>
    <source>
        <strain evidence="2 3">DSM 20678</strain>
    </source>
</reference>
<accession>A0A1I5S0P7</accession>
<dbReference type="Pfam" id="PF04392">
    <property type="entry name" value="ABC_sub_bind"/>
    <property type="match status" value="1"/>
</dbReference>
<dbReference type="RefSeq" id="WP_025746726.1">
    <property type="nucleotide sequence ID" value="NZ_FOXR01000001.1"/>
</dbReference>
<dbReference type="CDD" id="cd06325">
    <property type="entry name" value="PBP1_ABC_unchar_transporter"/>
    <property type="match status" value="1"/>
</dbReference>
<dbReference type="AlphaFoldDB" id="A0A1I5S0P7"/>
<dbReference type="EMBL" id="FOXR01000001">
    <property type="protein sequence ID" value="SFP63846.1"/>
    <property type="molecule type" value="Genomic_DNA"/>
</dbReference>
<dbReference type="PANTHER" id="PTHR35271">
    <property type="entry name" value="ABC TRANSPORTER, SUBSTRATE-BINDING LIPOPROTEIN-RELATED"/>
    <property type="match status" value="1"/>
</dbReference>
<dbReference type="InterPro" id="IPR028082">
    <property type="entry name" value="Peripla_BP_I"/>
</dbReference>
<dbReference type="OrthoDB" id="9776955at2"/>
<dbReference type="InterPro" id="IPR007487">
    <property type="entry name" value="ABC_transpt-TYRBP-like"/>
</dbReference>
<protein>
    <submittedName>
        <fullName evidence="2">Putative ABC transport system substrate-binding protein</fullName>
    </submittedName>
</protein>
<evidence type="ECO:0000313" key="2">
    <source>
        <dbReference type="EMBL" id="SFP63846.1"/>
    </source>
</evidence>
<evidence type="ECO:0000313" key="3">
    <source>
        <dbReference type="Proteomes" id="UP000198577"/>
    </source>
</evidence>
<keyword evidence="1" id="KW-0732">Signal</keyword>
<name>A0A1I5S0P7_9FIRM</name>
<feature type="signal peptide" evidence="1">
    <location>
        <begin position="1"/>
        <end position="23"/>
    </location>
</feature>
<dbReference type="Proteomes" id="UP000198577">
    <property type="component" value="Unassembled WGS sequence"/>
</dbReference>
<evidence type="ECO:0000256" key="1">
    <source>
        <dbReference type="SAM" id="SignalP"/>
    </source>
</evidence>
<proteinExistence type="predicted"/>
<dbReference type="PANTHER" id="PTHR35271:SF1">
    <property type="entry name" value="ABC TRANSPORTER, SUBSTRATE-BINDING LIPOPROTEIN"/>
    <property type="match status" value="1"/>
</dbReference>
<organism evidence="2 3">
    <name type="scientific">Caldicoprobacter faecalis</name>
    <dbReference type="NCBI Taxonomy" id="937334"/>
    <lineage>
        <taxon>Bacteria</taxon>
        <taxon>Bacillati</taxon>
        <taxon>Bacillota</taxon>
        <taxon>Clostridia</taxon>
        <taxon>Caldicoprobacterales</taxon>
        <taxon>Caldicoprobacteraceae</taxon>
        <taxon>Caldicoprobacter</taxon>
    </lineage>
</organism>
<dbReference type="SUPFAM" id="SSF53822">
    <property type="entry name" value="Periplasmic binding protein-like I"/>
    <property type="match status" value="1"/>
</dbReference>
<feature type="chain" id="PRO_5011613178" evidence="1">
    <location>
        <begin position="24"/>
        <end position="326"/>
    </location>
</feature>
<gene>
    <name evidence="2" type="ORF">SAMN05444406_101179</name>
</gene>